<proteinExistence type="predicted"/>
<dbReference type="PANTHER" id="PTHR38117">
    <property type="entry name" value="NACHT AND WD40 DOMAIN PROTEIN"/>
    <property type="match status" value="1"/>
</dbReference>
<gene>
    <name evidence="3" type="ORF">PV10_05816</name>
</gene>
<dbReference type="STRING" id="212818.A0A0D1XSY8"/>
<evidence type="ECO:0000313" key="3">
    <source>
        <dbReference type="EMBL" id="KIV91256.1"/>
    </source>
</evidence>
<dbReference type="GeneID" id="27323661"/>
<sequence length="440" mass="48572">MMKRKSVFTTITPIPPHIPRQLAIDMLHSHQEIIELNPLVIEVKAIKAPQSAPPDEFFSTWYEITERIKFIPGIGKAGTGKISFNGCFHDMPWGLQTHVYAPMGVDLRNKWQIRGNQQGEPPETRELGSGAPASGLYLREDIEIKCNPTMVGFVKKEMKASSKTMVDRLVKKAELIDAGVLSAMFDQGKLKTSNPADRSQNVQGHGHYSPGMPPGSPHAFPPGSPANPAFPQSAYPYSAHPNSAHPQSAYARQSQYGYLQPPQGLAIEMPGSTHYAPNPAQQYQQQQQYQAPGGARFSSNMSELSASSPQQSQFPINSSTSDRQSYAASVSSHPSSYQHGDDRMYTPGNEKRAFVAELPGSHENIVRDPPKSPDPSSTQNSQQPPQQTPPQISQQQQSPQPPQLQPQQQQQQQQPPTGFQGLPSQQRQYSYNPQDYARVS</sequence>
<name>A0A0D1XSY8_EXOME</name>
<feature type="compositionally biased region" description="Polar residues" evidence="1">
    <location>
        <begin position="422"/>
        <end position="433"/>
    </location>
</feature>
<feature type="compositionally biased region" description="Low complexity" evidence="1">
    <location>
        <begin position="324"/>
        <end position="338"/>
    </location>
</feature>
<feature type="compositionally biased region" description="Polar residues" evidence="1">
    <location>
        <begin position="297"/>
        <end position="323"/>
    </location>
</feature>
<dbReference type="EMBL" id="KN847523">
    <property type="protein sequence ID" value="KIV91256.1"/>
    <property type="molecule type" value="Genomic_DNA"/>
</dbReference>
<evidence type="ECO:0000256" key="1">
    <source>
        <dbReference type="SAM" id="MobiDB-lite"/>
    </source>
</evidence>
<dbReference type="HOGENOM" id="CLU_028035_0_1_1"/>
<feature type="compositionally biased region" description="Polar residues" evidence="1">
    <location>
        <begin position="240"/>
        <end position="257"/>
    </location>
</feature>
<protein>
    <recommendedName>
        <fullName evidence="2">DUF7053 domain-containing protein</fullName>
    </recommendedName>
</protein>
<dbReference type="Proteomes" id="UP000054302">
    <property type="component" value="Unassembled WGS sequence"/>
</dbReference>
<feature type="compositionally biased region" description="Low complexity" evidence="1">
    <location>
        <begin position="405"/>
        <end position="417"/>
    </location>
</feature>
<reference evidence="3 4" key="1">
    <citation type="submission" date="2015-01" db="EMBL/GenBank/DDBJ databases">
        <title>The Genome Sequence of Exophiala mesophila CBS40295.</title>
        <authorList>
            <consortium name="The Broad Institute Genomics Platform"/>
            <person name="Cuomo C."/>
            <person name="de Hoog S."/>
            <person name="Gorbushina A."/>
            <person name="Stielow B."/>
            <person name="Teixiera M."/>
            <person name="Abouelleil A."/>
            <person name="Chapman S.B."/>
            <person name="Priest M."/>
            <person name="Young S.K."/>
            <person name="Wortman J."/>
            <person name="Nusbaum C."/>
            <person name="Birren B."/>
        </authorList>
    </citation>
    <scope>NUCLEOTIDE SEQUENCE [LARGE SCALE GENOMIC DNA]</scope>
    <source>
        <strain evidence="3 4">CBS 40295</strain>
    </source>
</reference>
<feature type="compositionally biased region" description="Polar residues" evidence="1">
    <location>
        <begin position="190"/>
        <end position="203"/>
    </location>
</feature>
<feature type="domain" description="DUF7053" evidence="2">
    <location>
        <begin position="4"/>
        <end position="174"/>
    </location>
</feature>
<evidence type="ECO:0000259" key="2">
    <source>
        <dbReference type="Pfam" id="PF23155"/>
    </source>
</evidence>
<dbReference type="RefSeq" id="XP_016222830.1">
    <property type="nucleotide sequence ID" value="XM_016370537.1"/>
</dbReference>
<feature type="compositionally biased region" description="Low complexity" evidence="1">
    <location>
        <begin position="275"/>
        <end position="292"/>
    </location>
</feature>
<feature type="region of interest" description="Disordered" evidence="1">
    <location>
        <begin position="190"/>
        <end position="440"/>
    </location>
</feature>
<dbReference type="AlphaFoldDB" id="A0A0D1XSY8"/>
<accession>A0A0D1XSY8</accession>
<organism evidence="3 4">
    <name type="scientific">Exophiala mesophila</name>
    <name type="common">Black yeast-like fungus</name>
    <dbReference type="NCBI Taxonomy" id="212818"/>
    <lineage>
        <taxon>Eukaryota</taxon>
        <taxon>Fungi</taxon>
        <taxon>Dikarya</taxon>
        <taxon>Ascomycota</taxon>
        <taxon>Pezizomycotina</taxon>
        <taxon>Eurotiomycetes</taxon>
        <taxon>Chaetothyriomycetidae</taxon>
        <taxon>Chaetothyriales</taxon>
        <taxon>Herpotrichiellaceae</taxon>
        <taxon>Exophiala</taxon>
    </lineage>
</organism>
<dbReference type="PANTHER" id="PTHR38117:SF2">
    <property type="entry name" value="NACHT AND WD40 DOMAIN PROTEIN"/>
    <property type="match status" value="1"/>
</dbReference>
<dbReference type="OrthoDB" id="5078320at2759"/>
<dbReference type="OMA" id="AYPYSAH"/>
<feature type="compositionally biased region" description="Pro residues" evidence="1">
    <location>
        <begin position="211"/>
        <end position="225"/>
    </location>
</feature>
<feature type="compositionally biased region" description="Low complexity" evidence="1">
    <location>
        <begin position="374"/>
        <end position="398"/>
    </location>
</feature>
<dbReference type="Pfam" id="PF23155">
    <property type="entry name" value="DUF7053"/>
    <property type="match status" value="1"/>
</dbReference>
<evidence type="ECO:0000313" key="4">
    <source>
        <dbReference type="Proteomes" id="UP000054302"/>
    </source>
</evidence>
<keyword evidence="4" id="KW-1185">Reference proteome</keyword>
<dbReference type="InterPro" id="IPR055481">
    <property type="entry name" value="DUF7053"/>
</dbReference>
<feature type="compositionally biased region" description="Basic and acidic residues" evidence="1">
    <location>
        <begin position="339"/>
        <end position="354"/>
    </location>
</feature>
<dbReference type="VEuPathDB" id="FungiDB:PV10_05816"/>